<accession>A0ABV6NF00</accession>
<comment type="caution">
    <text evidence="2">The sequence shown here is derived from an EMBL/GenBank/DDBJ whole genome shotgun (WGS) entry which is preliminary data.</text>
</comment>
<evidence type="ECO:0000259" key="1">
    <source>
        <dbReference type="SMART" id="SM01321"/>
    </source>
</evidence>
<dbReference type="SMART" id="SM01321">
    <property type="entry name" value="Y1_Tnp"/>
    <property type="match status" value="1"/>
</dbReference>
<evidence type="ECO:0000313" key="2">
    <source>
        <dbReference type="EMBL" id="MFC0559221.1"/>
    </source>
</evidence>
<reference evidence="2 3" key="1">
    <citation type="submission" date="2024-09" db="EMBL/GenBank/DDBJ databases">
        <authorList>
            <person name="Sun Q."/>
            <person name="Mori K."/>
        </authorList>
    </citation>
    <scope>NUCLEOTIDE SEQUENCE [LARGE SCALE GENOMIC DNA]</scope>
    <source>
        <strain evidence="2 3">NCAIM B.02301</strain>
    </source>
</reference>
<name>A0ABV6NF00_9BACI</name>
<protein>
    <submittedName>
        <fullName evidence="2">Transposase</fullName>
    </submittedName>
</protein>
<keyword evidence="3" id="KW-1185">Reference proteome</keyword>
<dbReference type="InterPro" id="IPR002686">
    <property type="entry name" value="Transposase_17"/>
</dbReference>
<evidence type="ECO:0000313" key="3">
    <source>
        <dbReference type="Proteomes" id="UP001589833"/>
    </source>
</evidence>
<proteinExistence type="predicted"/>
<dbReference type="InterPro" id="IPR036515">
    <property type="entry name" value="Transposase_17_sf"/>
</dbReference>
<dbReference type="Pfam" id="PF01797">
    <property type="entry name" value="Y1_Tnp"/>
    <property type="match status" value="1"/>
</dbReference>
<dbReference type="EMBL" id="JBHLTR010000013">
    <property type="protein sequence ID" value="MFC0559221.1"/>
    <property type="molecule type" value="Genomic_DNA"/>
</dbReference>
<dbReference type="PANTHER" id="PTHR34322">
    <property type="entry name" value="TRANSPOSASE, Y1_TNP DOMAIN-CONTAINING"/>
    <property type="match status" value="1"/>
</dbReference>
<dbReference type="Gene3D" id="3.30.70.1290">
    <property type="entry name" value="Transposase IS200-like"/>
    <property type="match status" value="1"/>
</dbReference>
<feature type="domain" description="Transposase IS200-like" evidence="1">
    <location>
        <begin position="9"/>
        <end position="123"/>
    </location>
</feature>
<dbReference type="RefSeq" id="WP_273842067.1">
    <property type="nucleotide sequence ID" value="NZ_JAQQWT010000004.1"/>
</dbReference>
<gene>
    <name evidence="2" type="ORF">ACFFH4_09200</name>
</gene>
<dbReference type="SUPFAM" id="SSF143422">
    <property type="entry name" value="Transposase IS200-like"/>
    <property type="match status" value="1"/>
</dbReference>
<organism evidence="2 3">
    <name type="scientific">Halalkalibacter alkalisediminis</name>
    <dbReference type="NCBI Taxonomy" id="935616"/>
    <lineage>
        <taxon>Bacteria</taxon>
        <taxon>Bacillati</taxon>
        <taxon>Bacillota</taxon>
        <taxon>Bacilli</taxon>
        <taxon>Bacillales</taxon>
        <taxon>Bacillaceae</taxon>
        <taxon>Halalkalibacter</taxon>
    </lineage>
</organism>
<dbReference type="PANTHER" id="PTHR34322:SF2">
    <property type="entry name" value="TRANSPOSASE IS200-LIKE DOMAIN-CONTAINING PROTEIN"/>
    <property type="match status" value="1"/>
</dbReference>
<sequence length="186" mass="22421">MPRKKRIWFPQAMYHITTRGNRKSAIFLDKGDRLMYMDLLEDARARYPFHLLSYCLMTNHVHLQLQTLNDPIDKIMYLLNSKYAKYFNKKHDYVGHVFQGRYGAELIDSKQYELDVSKYIHLNPHEAKMVKKPEHYPYSSYRAYISLEKNNHVQLERILSYFPKPQAYHYKQFVEQPDVLPDFPLI</sequence>
<dbReference type="Proteomes" id="UP001589833">
    <property type="component" value="Unassembled WGS sequence"/>
</dbReference>